<evidence type="ECO:0000313" key="1">
    <source>
        <dbReference type="EMBL" id="SPX31133.1"/>
    </source>
</evidence>
<name>A0AB38F0Q1_ECOLX</name>
<dbReference type="Proteomes" id="UP000250385">
    <property type="component" value="Unassembled WGS sequence"/>
</dbReference>
<sequence length="105" mass="12313">MNTCRQRQRIYHHSFRRARMNIVTDNFDIDRCGVEVFKLQFAYATTINSVSPAGIEGINIKMFRPFAHFFIRGKGDANITMRNVFLLQYRQRGHDFCNTCFVIGT</sequence>
<organism evidence="1 2">
    <name type="scientific">Escherichia coli</name>
    <dbReference type="NCBI Taxonomy" id="562"/>
    <lineage>
        <taxon>Bacteria</taxon>
        <taxon>Pseudomonadati</taxon>
        <taxon>Pseudomonadota</taxon>
        <taxon>Gammaproteobacteria</taxon>
        <taxon>Enterobacterales</taxon>
        <taxon>Enterobacteriaceae</taxon>
        <taxon>Escherichia</taxon>
    </lineage>
</organism>
<gene>
    <name evidence="1" type="ORF">NCTC10279_03511</name>
</gene>
<evidence type="ECO:0000313" key="2">
    <source>
        <dbReference type="Proteomes" id="UP000250385"/>
    </source>
</evidence>
<accession>A0AB38F0Q1</accession>
<dbReference type="EMBL" id="UASG01000013">
    <property type="protein sequence ID" value="SPX31133.1"/>
    <property type="molecule type" value="Genomic_DNA"/>
</dbReference>
<reference evidence="1 2" key="1">
    <citation type="submission" date="2018-06" db="EMBL/GenBank/DDBJ databases">
        <authorList>
            <consortium name="Pathogen Informatics"/>
            <person name="Doyle S."/>
        </authorList>
    </citation>
    <scope>NUCLEOTIDE SEQUENCE [LARGE SCALE GENOMIC DNA]</scope>
    <source>
        <strain evidence="1 2">NCTC10279</strain>
    </source>
</reference>
<proteinExistence type="predicted"/>
<comment type="caution">
    <text evidence="1">The sequence shown here is derived from an EMBL/GenBank/DDBJ whole genome shotgun (WGS) entry which is preliminary data.</text>
</comment>
<protein>
    <submittedName>
        <fullName evidence="1">Uncharacterized protein</fullName>
    </submittedName>
</protein>
<dbReference type="AlphaFoldDB" id="A0AB38F0Q1"/>